<accession>A0ABV7XRA4</accession>
<keyword evidence="1 2" id="KW-0732">Signal</keyword>
<dbReference type="Pfam" id="PF20009">
    <property type="entry name" value="GEVED"/>
    <property type="match status" value="1"/>
</dbReference>
<dbReference type="InterPro" id="IPR026444">
    <property type="entry name" value="Secre_tail"/>
</dbReference>
<keyword evidence="6" id="KW-1185">Reference proteome</keyword>
<evidence type="ECO:0000313" key="6">
    <source>
        <dbReference type="Proteomes" id="UP001595735"/>
    </source>
</evidence>
<gene>
    <name evidence="5" type="ORF">ACFONJ_00570</name>
</gene>
<protein>
    <submittedName>
        <fullName evidence="5">GEVED domain-containing protein</fullName>
    </submittedName>
</protein>
<sequence length="534" mass="55772">MKKLLFLSFAALSIMGSAQILVTESFENPTYPGFAISGGYTDTSGVYTGTAACDGSAFIGAEIWGGSSLAGRTVNLVYTKPATMTANGKKIDITFSYSILAYDDSSSIGGTLSVAYSTNGGTSYTPVSGTITLATTDTTCATFTGTIPESANVNGNFMLRIQTIGTSGSTYDFYSFIDNVRIKQEVTAAPACTTISSPTNAATGVSVRPQITWGAVAGAESYKLKIGTTSGSSNIYSGTTSNTSFTPALSGLFPVNTTLYASVTPSNALGDATGCQEISFTTGTNSIAPYCGPLVAKMGIYGITKVQYSNLNSPSTSTTIAHEDFTNKVATVSRGTSYPLVLEGAGLGTNNRFGFTVFIDWNQNGSFADPGEAYFVTSDFAGGAAGTGSSIIVNKNIPVPATATLGNTRMRVKYQFNSSTTSVRTELSDPCSDVSEGQVEDYTITVNDVVLATSETGINKKSEISIYPNPFKDILKISDIKGVKAITVTDIAGRQLKTLKASNEINLSDLGSGLYLIGLQMEDGNVKTLKAIKK</sequence>
<comment type="caution">
    <text evidence="5">The sequence shown here is derived from an EMBL/GenBank/DDBJ whole genome shotgun (WGS) entry which is preliminary data.</text>
</comment>
<evidence type="ECO:0000313" key="5">
    <source>
        <dbReference type="EMBL" id="MFC3754465.1"/>
    </source>
</evidence>
<evidence type="ECO:0000256" key="2">
    <source>
        <dbReference type="SAM" id="SignalP"/>
    </source>
</evidence>
<feature type="signal peptide" evidence="2">
    <location>
        <begin position="1"/>
        <end position="20"/>
    </location>
</feature>
<dbReference type="InterPro" id="IPR013783">
    <property type="entry name" value="Ig-like_fold"/>
</dbReference>
<dbReference type="Gene3D" id="2.60.40.10">
    <property type="entry name" value="Immunoglobulins"/>
    <property type="match status" value="1"/>
</dbReference>
<organism evidence="5 6">
    <name type="scientific">Chryseobacterium tructae</name>
    <dbReference type="NCBI Taxonomy" id="1037380"/>
    <lineage>
        <taxon>Bacteria</taxon>
        <taxon>Pseudomonadati</taxon>
        <taxon>Bacteroidota</taxon>
        <taxon>Flavobacteriia</taxon>
        <taxon>Flavobacteriales</taxon>
        <taxon>Weeksellaceae</taxon>
        <taxon>Chryseobacterium group</taxon>
        <taxon>Chryseobacterium</taxon>
    </lineage>
</organism>
<dbReference type="NCBIfam" id="TIGR04183">
    <property type="entry name" value="Por_Secre_tail"/>
    <property type="match status" value="1"/>
</dbReference>
<dbReference type="RefSeq" id="WP_290301687.1">
    <property type="nucleotide sequence ID" value="NZ_JAUFQR010000003.1"/>
</dbReference>
<dbReference type="Pfam" id="PF18962">
    <property type="entry name" value="Por_Secre_tail"/>
    <property type="match status" value="1"/>
</dbReference>
<feature type="domain" description="Secretion system C-terminal sorting" evidence="3">
    <location>
        <begin position="466"/>
        <end position="526"/>
    </location>
</feature>
<dbReference type="InterPro" id="IPR045474">
    <property type="entry name" value="GEVED"/>
</dbReference>
<evidence type="ECO:0000259" key="4">
    <source>
        <dbReference type="Pfam" id="PF20009"/>
    </source>
</evidence>
<evidence type="ECO:0000259" key="3">
    <source>
        <dbReference type="Pfam" id="PF18962"/>
    </source>
</evidence>
<proteinExistence type="predicted"/>
<reference evidence="6" key="1">
    <citation type="journal article" date="2019" name="Int. J. Syst. Evol. Microbiol.">
        <title>The Global Catalogue of Microorganisms (GCM) 10K type strain sequencing project: providing services to taxonomists for standard genome sequencing and annotation.</title>
        <authorList>
            <consortium name="The Broad Institute Genomics Platform"/>
            <consortium name="The Broad Institute Genome Sequencing Center for Infectious Disease"/>
            <person name="Wu L."/>
            <person name="Ma J."/>
        </authorList>
    </citation>
    <scope>NUCLEOTIDE SEQUENCE [LARGE SCALE GENOMIC DNA]</scope>
    <source>
        <strain evidence="6">CECT 7798</strain>
    </source>
</reference>
<dbReference type="EMBL" id="JBHRYO010000001">
    <property type="protein sequence ID" value="MFC3754465.1"/>
    <property type="molecule type" value="Genomic_DNA"/>
</dbReference>
<name>A0ABV7XRA4_9FLAO</name>
<feature type="domain" description="GEVED" evidence="4">
    <location>
        <begin position="355"/>
        <end position="445"/>
    </location>
</feature>
<evidence type="ECO:0000256" key="1">
    <source>
        <dbReference type="ARBA" id="ARBA00022729"/>
    </source>
</evidence>
<feature type="chain" id="PRO_5045062078" evidence="2">
    <location>
        <begin position="21"/>
        <end position="534"/>
    </location>
</feature>
<dbReference type="Proteomes" id="UP001595735">
    <property type="component" value="Unassembled WGS sequence"/>
</dbReference>
<dbReference type="Gene3D" id="2.60.120.260">
    <property type="entry name" value="Galactose-binding domain-like"/>
    <property type="match status" value="1"/>
</dbReference>